<evidence type="ECO:0000256" key="1">
    <source>
        <dbReference type="ARBA" id="ARBA00004141"/>
    </source>
</evidence>
<dbReference type="Gene3D" id="1.20.1070.10">
    <property type="entry name" value="Rhodopsin 7-helix transmembrane proteins"/>
    <property type="match status" value="1"/>
</dbReference>
<dbReference type="Pfam" id="PF01036">
    <property type="entry name" value="Bac_rhodopsin"/>
    <property type="match status" value="1"/>
</dbReference>
<evidence type="ECO:0008006" key="8">
    <source>
        <dbReference type="Google" id="ProtNLM"/>
    </source>
</evidence>
<feature type="transmembrane region" description="Helical" evidence="6">
    <location>
        <begin position="38"/>
        <end position="59"/>
    </location>
</feature>
<evidence type="ECO:0000256" key="6">
    <source>
        <dbReference type="SAM" id="Phobius"/>
    </source>
</evidence>
<keyword evidence="3 6" id="KW-0812">Transmembrane</keyword>
<protein>
    <recommendedName>
        <fullName evidence="8">Bacteriorhodopsin-like protein</fullName>
    </recommendedName>
</protein>
<reference evidence="7" key="1">
    <citation type="journal article" date="2020" name="Nature">
        <title>Giant virus diversity and host interactions through global metagenomics.</title>
        <authorList>
            <person name="Schulz F."/>
            <person name="Roux S."/>
            <person name="Paez-Espino D."/>
            <person name="Jungbluth S."/>
            <person name="Walsh D.A."/>
            <person name="Denef V.J."/>
            <person name="McMahon K.D."/>
            <person name="Konstantinidis K.T."/>
            <person name="Eloe-Fadrosh E.A."/>
            <person name="Kyrpides N.C."/>
            <person name="Woyke T."/>
        </authorList>
    </citation>
    <scope>NUCLEOTIDE SEQUENCE</scope>
    <source>
        <strain evidence="7">GVMAG-S-3300013014-113</strain>
    </source>
</reference>
<dbReference type="AlphaFoldDB" id="A0A6C0KTJ5"/>
<dbReference type="SMART" id="SM01021">
    <property type="entry name" value="Bac_rhodopsin"/>
    <property type="match status" value="1"/>
</dbReference>
<accession>A0A6C0KTJ5</accession>
<dbReference type="EMBL" id="MN740954">
    <property type="protein sequence ID" value="QHU19658.1"/>
    <property type="molecule type" value="Genomic_DNA"/>
</dbReference>
<dbReference type="PRINTS" id="PR00251">
    <property type="entry name" value="BACTRLOPSIN"/>
</dbReference>
<feature type="transmembrane region" description="Helical" evidence="6">
    <location>
        <begin position="102"/>
        <end position="120"/>
    </location>
</feature>
<feature type="transmembrane region" description="Helical" evidence="6">
    <location>
        <begin position="6"/>
        <end position="26"/>
    </location>
</feature>
<keyword evidence="4 6" id="KW-1133">Transmembrane helix</keyword>
<feature type="transmembrane region" description="Helical" evidence="6">
    <location>
        <begin position="212"/>
        <end position="234"/>
    </location>
</feature>
<dbReference type="GO" id="GO:0016020">
    <property type="term" value="C:membrane"/>
    <property type="evidence" value="ECO:0007669"/>
    <property type="project" value="UniProtKB-SubCell"/>
</dbReference>
<feature type="transmembrane region" description="Helical" evidence="6">
    <location>
        <begin position="188"/>
        <end position="206"/>
    </location>
</feature>
<keyword evidence="5 6" id="KW-0472">Membrane</keyword>
<sequence length="240" mass="27840">MNISFVLSSFYLTYVFLLTTGVITFTEALRTPIPVVRHIMNVETCISVIACYFYGLFIAEIKKSQETPKPQESQDPNTREANDKVASVIPIAKINNMRYTDWFITTPFMLLALSMVLGYENKKQVKIYPLLLTFVFNFAMLLFGYLGEIRVLTKNIASFIGFIFFFLTYGTIWKLYMSGSKITSQSKYIFWIFLGVWSLYGVFYHTKESTKMFGYNVLDLISKAIIGLFFWLYLTKTVIF</sequence>
<evidence type="ECO:0000256" key="5">
    <source>
        <dbReference type="ARBA" id="ARBA00023136"/>
    </source>
</evidence>
<organism evidence="7">
    <name type="scientific">viral metagenome</name>
    <dbReference type="NCBI Taxonomy" id="1070528"/>
    <lineage>
        <taxon>unclassified sequences</taxon>
        <taxon>metagenomes</taxon>
        <taxon>organismal metagenomes</taxon>
    </lineage>
</organism>
<proteinExistence type="inferred from homology"/>
<evidence type="ECO:0000256" key="3">
    <source>
        <dbReference type="ARBA" id="ARBA00022692"/>
    </source>
</evidence>
<evidence type="ECO:0000313" key="7">
    <source>
        <dbReference type="EMBL" id="QHU19658.1"/>
    </source>
</evidence>
<evidence type="ECO:0000256" key="4">
    <source>
        <dbReference type="ARBA" id="ARBA00022989"/>
    </source>
</evidence>
<feature type="transmembrane region" description="Helical" evidence="6">
    <location>
        <begin position="127"/>
        <end position="146"/>
    </location>
</feature>
<comment type="subcellular location">
    <subcellularLocation>
        <location evidence="1">Membrane</location>
        <topology evidence="1">Multi-pass membrane protein</topology>
    </subcellularLocation>
</comment>
<name>A0A6C0KTJ5_9ZZZZ</name>
<comment type="similarity">
    <text evidence="2">Belongs to the archaeal/bacterial/fungal opsin family.</text>
</comment>
<dbReference type="InterPro" id="IPR001425">
    <property type="entry name" value="Arc/bac/fun_rhodopsins"/>
</dbReference>
<feature type="transmembrane region" description="Helical" evidence="6">
    <location>
        <begin position="158"/>
        <end position="176"/>
    </location>
</feature>
<dbReference type="SUPFAM" id="SSF81321">
    <property type="entry name" value="Family A G protein-coupled receptor-like"/>
    <property type="match status" value="1"/>
</dbReference>
<evidence type="ECO:0000256" key="2">
    <source>
        <dbReference type="ARBA" id="ARBA00008130"/>
    </source>
</evidence>